<dbReference type="EMBL" id="AHHD01000278">
    <property type="protein sequence ID" value="EKG16319.1"/>
    <property type="molecule type" value="Genomic_DNA"/>
</dbReference>
<accession>K2S1D4</accession>
<dbReference type="Proteomes" id="UP000007129">
    <property type="component" value="Unassembled WGS sequence"/>
</dbReference>
<reference evidence="1 2" key="1">
    <citation type="journal article" date="2012" name="BMC Genomics">
        <title>Tools to kill: Genome of one of the most destructive plant pathogenic fungi Macrophomina phaseolina.</title>
        <authorList>
            <person name="Islam M.S."/>
            <person name="Haque M.S."/>
            <person name="Islam M.M."/>
            <person name="Emdad E.M."/>
            <person name="Halim A."/>
            <person name="Hossen Q.M.M."/>
            <person name="Hossain M.Z."/>
            <person name="Ahmed B."/>
            <person name="Rahim S."/>
            <person name="Rahman M.S."/>
            <person name="Alam M.M."/>
            <person name="Hou S."/>
            <person name="Wan X."/>
            <person name="Saito J.A."/>
            <person name="Alam M."/>
        </authorList>
    </citation>
    <scope>NUCLEOTIDE SEQUENCE [LARGE SCALE GENOMIC DNA]</scope>
    <source>
        <strain evidence="1 2">MS6</strain>
    </source>
</reference>
<gene>
    <name evidence="1" type="ORF">MPH_06494</name>
</gene>
<organism evidence="1 2">
    <name type="scientific">Macrophomina phaseolina (strain MS6)</name>
    <name type="common">Charcoal rot fungus</name>
    <dbReference type="NCBI Taxonomy" id="1126212"/>
    <lineage>
        <taxon>Eukaryota</taxon>
        <taxon>Fungi</taxon>
        <taxon>Dikarya</taxon>
        <taxon>Ascomycota</taxon>
        <taxon>Pezizomycotina</taxon>
        <taxon>Dothideomycetes</taxon>
        <taxon>Dothideomycetes incertae sedis</taxon>
        <taxon>Botryosphaeriales</taxon>
        <taxon>Botryosphaeriaceae</taxon>
        <taxon>Macrophomina</taxon>
    </lineage>
</organism>
<protein>
    <submittedName>
        <fullName evidence="1">Uncharacterized protein</fullName>
    </submittedName>
</protein>
<name>K2S1D4_MACPH</name>
<feature type="non-terminal residue" evidence="1">
    <location>
        <position position="1"/>
    </location>
</feature>
<evidence type="ECO:0000313" key="2">
    <source>
        <dbReference type="Proteomes" id="UP000007129"/>
    </source>
</evidence>
<dbReference type="InParanoid" id="K2S1D4"/>
<dbReference type="HOGENOM" id="CLU_2419020_0_0_1"/>
<comment type="caution">
    <text evidence="1">The sequence shown here is derived from an EMBL/GenBank/DDBJ whole genome shotgun (WGS) entry which is preliminary data.</text>
</comment>
<dbReference type="VEuPathDB" id="FungiDB:MPH_06494"/>
<sequence length="92" mass="10056">SGLSLRGMLKIHSTRLSALRALYGLRRLIKSRALVRATSRSRPTSFSNGGTLGSARMRRPLRTVLRRGCCCSNGCSALTDMATWDSAGRDQE</sequence>
<evidence type="ECO:0000313" key="1">
    <source>
        <dbReference type="EMBL" id="EKG16319.1"/>
    </source>
</evidence>
<dbReference type="AlphaFoldDB" id="K2S1D4"/>
<proteinExistence type="predicted"/>